<dbReference type="EMBL" id="BNBE01000004">
    <property type="protein sequence ID" value="GHG29863.1"/>
    <property type="molecule type" value="Genomic_DNA"/>
</dbReference>
<feature type="compositionally biased region" description="Pro residues" evidence="1">
    <location>
        <begin position="1"/>
        <end position="11"/>
    </location>
</feature>
<feature type="transmembrane region" description="Helical" evidence="2">
    <location>
        <begin position="35"/>
        <end position="57"/>
    </location>
</feature>
<feature type="region of interest" description="Disordered" evidence="1">
    <location>
        <begin position="1"/>
        <end position="26"/>
    </location>
</feature>
<evidence type="ECO:0000256" key="1">
    <source>
        <dbReference type="SAM" id="MobiDB-lite"/>
    </source>
</evidence>
<sequence>MSVPFVPPEETPPVEGSTSSAHPERADGGVWEHPMVWVSLIVLGAVLGASFFLFRIFGF</sequence>
<keyword evidence="2" id="KW-1133">Transmembrane helix</keyword>
<evidence type="ECO:0000313" key="3">
    <source>
        <dbReference type="EMBL" id="GHG29863.1"/>
    </source>
</evidence>
<dbReference type="InterPro" id="IPR045512">
    <property type="entry name" value="DUF6480"/>
</dbReference>
<name>A0A919C0D3_STRFL</name>
<reference evidence="3" key="1">
    <citation type="journal article" date="2014" name="Int. J. Syst. Evol. Microbiol.">
        <title>Complete genome sequence of Corynebacterium casei LMG S-19264T (=DSM 44701T), isolated from a smear-ripened cheese.</title>
        <authorList>
            <consortium name="US DOE Joint Genome Institute (JGI-PGF)"/>
            <person name="Walter F."/>
            <person name="Albersmeier A."/>
            <person name="Kalinowski J."/>
            <person name="Ruckert C."/>
        </authorList>
    </citation>
    <scope>NUCLEOTIDE SEQUENCE</scope>
    <source>
        <strain evidence="3">JCM 4122</strain>
    </source>
</reference>
<protein>
    <submittedName>
        <fullName evidence="3">Uncharacterized protein</fullName>
    </submittedName>
</protein>
<reference evidence="3" key="2">
    <citation type="submission" date="2020-09" db="EMBL/GenBank/DDBJ databases">
        <authorList>
            <person name="Sun Q."/>
            <person name="Ohkuma M."/>
        </authorList>
    </citation>
    <scope>NUCLEOTIDE SEQUENCE</scope>
    <source>
        <strain evidence="3">JCM 4122</strain>
    </source>
</reference>
<comment type="caution">
    <text evidence="3">The sequence shown here is derived from an EMBL/GenBank/DDBJ whole genome shotgun (WGS) entry which is preliminary data.</text>
</comment>
<accession>A0A919C0D3</accession>
<gene>
    <name evidence="3" type="ORF">GCM10017667_79440</name>
</gene>
<keyword evidence="2" id="KW-0812">Transmembrane</keyword>
<organism evidence="3 4">
    <name type="scientific">Streptomyces filamentosus</name>
    <name type="common">Streptomyces roseosporus</name>
    <dbReference type="NCBI Taxonomy" id="67294"/>
    <lineage>
        <taxon>Bacteria</taxon>
        <taxon>Bacillati</taxon>
        <taxon>Actinomycetota</taxon>
        <taxon>Actinomycetes</taxon>
        <taxon>Kitasatosporales</taxon>
        <taxon>Streptomycetaceae</taxon>
        <taxon>Streptomyces</taxon>
    </lineage>
</organism>
<proteinExistence type="predicted"/>
<evidence type="ECO:0000256" key="2">
    <source>
        <dbReference type="SAM" id="Phobius"/>
    </source>
</evidence>
<keyword evidence="2" id="KW-0472">Membrane</keyword>
<dbReference type="AlphaFoldDB" id="A0A919C0D3"/>
<dbReference type="Pfam" id="PF20088">
    <property type="entry name" value="DUF6480"/>
    <property type="match status" value="1"/>
</dbReference>
<dbReference type="GeneID" id="95662924"/>
<dbReference type="RefSeq" id="WP_030754611.1">
    <property type="nucleotide sequence ID" value="NZ_BNBE01000004.1"/>
</dbReference>
<evidence type="ECO:0000313" key="4">
    <source>
        <dbReference type="Proteomes" id="UP000632849"/>
    </source>
</evidence>
<dbReference type="Proteomes" id="UP000632849">
    <property type="component" value="Unassembled WGS sequence"/>
</dbReference>
<keyword evidence="4" id="KW-1185">Reference proteome</keyword>